<dbReference type="HOGENOM" id="CLU_2990115_0_0_11"/>
<dbReference type="Proteomes" id="UP000000657">
    <property type="component" value="Chromosome"/>
</dbReference>
<reference evidence="1 2" key="1">
    <citation type="journal article" date="2007" name="Genome Res.">
        <title>Genome characteristics of facultatively symbiotic Frankia sp. strains reflect host range and host plant biogeography.</title>
        <authorList>
            <person name="Normand P."/>
            <person name="Lapierre P."/>
            <person name="Tisa L.S."/>
            <person name="Gogarten J.P."/>
            <person name="Alloisio N."/>
            <person name="Bagnarol E."/>
            <person name="Bassi C.A."/>
            <person name="Berry A.M."/>
            <person name="Bickhart D.M."/>
            <person name="Choisne N."/>
            <person name="Couloux A."/>
            <person name="Cournoyer B."/>
            <person name="Cruveiller S."/>
            <person name="Daubin V."/>
            <person name="Demange N."/>
            <person name="Francino M.P."/>
            <person name="Goltsman E."/>
            <person name="Huang Y."/>
            <person name="Kopp O.R."/>
            <person name="Labarre L."/>
            <person name="Lapidus A."/>
            <person name="Lavire C."/>
            <person name="Marechal J."/>
            <person name="Martinez M."/>
            <person name="Mastronunzio J.E."/>
            <person name="Mullin B.C."/>
            <person name="Niemann J."/>
            <person name="Pujic P."/>
            <person name="Rawnsley T."/>
            <person name="Rouy Z."/>
            <person name="Schenowitz C."/>
            <person name="Sellstedt A."/>
            <person name="Tavares F."/>
            <person name="Tomkins J.P."/>
            <person name="Vallenet D."/>
            <person name="Valverde C."/>
            <person name="Wall L.G."/>
            <person name="Wang Y."/>
            <person name="Medigue C."/>
            <person name="Benson D.R."/>
        </authorList>
    </citation>
    <scope>NUCLEOTIDE SEQUENCE [LARGE SCALE GENOMIC DNA]</scope>
    <source>
        <strain evidence="2">DSM 45986 / CECT 9034 / ACN14a</strain>
    </source>
</reference>
<dbReference type="AlphaFoldDB" id="Q0RLK9"/>
<gene>
    <name evidence="1" type="ordered locus">FRAAL2951</name>
</gene>
<evidence type="ECO:0000313" key="2">
    <source>
        <dbReference type="Proteomes" id="UP000000657"/>
    </source>
</evidence>
<keyword evidence="2" id="KW-1185">Reference proteome</keyword>
<accession>Q0RLK9</accession>
<proteinExistence type="predicted"/>
<organism evidence="1 2">
    <name type="scientific">Frankia alni (strain DSM 45986 / CECT 9034 / ACN14a)</name>
    <dbReference type="NCBI Taxonomy" id="326424"/>
    <lineage>
        <taxon>Bacteria</taxon>
        <taxon>Bacillati</taxon>
        <taxon>Actinomycetota</taxon>
        <taxon>Actinomycetes</taxon>
        <taxon>Frankiales</taxon>
        <taxon>Frankiaceae</taxon>
        <taxon>Frankia</taxon>
    </lineage>
</organism>
<protein>
    <submittedName>
        <fullName evidence="1">Uncharacterized protein</fullName>
    </submittedName>
</protein>
<dbReference type="KEGG" id="fal:FRAAL2951"/>
<evidence type="ECO:0000313" key="1">
    <source>
        <dbReference type="EMBL" id="CAJ61595.1"/>
    </source>
</evidence>
<dbReference type="EMBL" id="CT573213">
    <property type="protein sequence ID" value="CAJ61595.1"/>
    <property type="molecule type" value="Genomic_DNA"/>
</dbReference>
<name>Q0RLK9_FRAAA</name>
<sequence>MDAGHLGYAGITDQRVVNHQGILTFTPTLQRNALLLWVLAVSGEWANTHPTPRSPPE</sequence>
<dbReference type="STRING" id="326424.FRAAL2951"/>